<keyword evidence="1" id="KW-0472">Membrane</keyword>
<name>A0A7U2ETA3_PHANO</name>
<keyword evidence="3" id="KW-1185">Reference proteome</keyword>
<evidence type="ECO:0000313" key="3">
    <source>
        <dbReference type="Proteomes" id="UP000663193"/>
    </source>
</evidence>
<organism evidence="2 3">
    <name type="scientific">Phaeosphaeria nodorum (strain SN15 / ATCC MYA-4574 / FGSC 10173)</name>
    <name type="common">Glume blotch fungus</name>
    <name type="synonym">Parastagonospora nodorum</name>
    <dbReference type="NCBI Taxonomy" id="321614"/>
    <lineage>
        <taxon>Eukaryota</taxon>
        <taxon>Fungi</taxon>
        <taxon>Dikarya</taxon>
        <taxon>Ascomycota</taxon>
        <taxon>Pezizomycotina</taxon>
        <taxon>Dothideomycetes</taxon>
        <taxon>Pleosporomycetidae</taxon>
        <taxon>Pleosporales</taxon>
        <taxon>Pleosporineae</taxon>
        <taxon>Phaeosphaeriaceae</taxon>
        <taxon>Parastagonospora</taxon>
    </lineage>
</organism>
<protein>
    <submittedName>
        <fullName evidence="2">Uncharacterized protein</fullName>
    </submittedName>
</protein>
<evidence type="ECO:0000256" key="1">
    <source>
        <dbReference type="SAM" id="Phobius"/>
    </source>
</evidence>
<dbReference type="AlphaFoldDB" id="A0A7U2ETA3"/>
<proteinExistence type="predicted"/>
<keyword evidence="1" id="KW-0812">Transmembrane</keyword>
<accession>A0A7U2ETA3</accession>
<sequence length="76" mass="8155">MRIMRSSNCSAAVTSPLAGLSNINAFDGLTGPETRLTAVSQVVSWTHETPTFAGCFIPGPSFSIVLLYFLVEFDIT</sequence>
<feature type="transmembrane region" description="Helical" evidence="1">
    <location>
        <begin position="49"/>
        <end position="71"/>
    </location>
</feature>
<dbReference type="Proteomes" id="UP000663193">
    <property type="component" value="Chromosome 1"/>
</dbReference>
<gene>
    <name evidence="2" type="ORF">JI435_400570</name>
</gene>
<keyword evidence="1" id="KW-1133">Transmembrane helix</keyword>
<reference evidence="3" key="1">
    <citation type="journal article" date="2021" name="BMC Genomics">
        <title>Chromosome-level genome assembly and manually-curated proteome of model necrotroph Parastagonospora nodorum Sn15 reveals a genome-wide trove of candidate effector homologs, and redundancy of virulence-related functions within an accessory chromosome.</title>
        <authorList>
            <person name="Bertazzoni S."/>
            <person name="Jones D.A.B."/>
            <person name="Phan H.T."/>
            <person name="Tan K.-C."/>
            <person name="Hane J.K."/>
        </authorList>
    </citation>
    <scope>NUCLEOTIDE SEQUENCE [LARGE SCALE GENOMIC DNA]</scope>
    <source>
        <strain evidence="3">SN15 / ATCC MYA-4574 / FGSC 10173)</strain>
    </source>
</reference>
<dbReference type="VEuPathDB" id="FungiDB:JI435_400570"/>
<evidence type="ECO:0000313" key="2">
    <source>
        <dbReference type="EMBL" id="QRC90740.1"/>
    </source>
</evidence>
<dbReference type="EMBL" id="CP069023">
    <property type="protein sequence ID" value="QRC90740.1"/>
    <property type="molecule type" value="Genomic_DNA"/>
</dbReference>